<sequence length="448" mass="51023">MATFNDLSSELVELIAIQLDDPTLCSFRLTSRKCLVDAERLFMSCLNKLRFLNAPHSLNMLRAISDDSRYASKLDTFRLSTYYIDPCAQCVPLDEHGLQARKFAEYLQIQIEYLAGDDMGLLSVILNKLPAITCIEVGEICHIAQRDFSRPYGMKTFEEETGCRLYSDPLLHFATDQSPLTHTFKSVLRALSILRKPIQELLAFRYLKNGVDSRGVNMDAMPQLKSYYRTHLKFVLADLRKLELQVRYHTLGVENVEWLTQFVTLAPALRYLHLSFDLTPHHGDYFPTGVPAAAALKMFCETVRLPHLQRLEISCCRADAQDLITVYESHATSLCTFTVNRVLLADGLWSEKFFPRLDVTVSNQCMLRVSWLMQLGPEPDDDTAWPDLDVLLFHTRPVSGCERCSNDESQQYTPETCEHVSAIVDLSVDSRLPEYTLVAVGMPGGWWD</sequence>
<evidence type="ECO:0000313" key="1">
    <source>
        <dbReference type="EMBL" id="KAK5690790.1"/>
    </source>
</evidence>
<name>A0AAN7ZKT7_9PEZI</name>
<reference evidence="1" key="1">
    <citation type="submission" date="2023-08" db="EMBL/GenBank/DDBJ databases">
        <title>Black Yeasts Isolated from many extreme environments.</title>
        <authorList>
            <person name="Coleine C."/>
            <person name="Stajich J.E."/>
            <person name="Selbmann L."/>
        </authorList>
    </citation>
    <scope>NUCLEOTIDE SEQUENCE</scope>
    <source>
        <strain evidence="1">CCFEE 5810</strain>
    </source>
</reference>
<accession>A0AAN7ZKT7</accession>
<dbReference type="Proteomes" id="UP001310594">
    <property type="component" value="Unassembled WGS sequence"/>
</dbReference>
<evidence type="ECO:0000313" key="2">
    <source>
        <dbReference type="Proteomes" id="UP001310594"/>
    </source>
</evidence>
<proteinExistence type="predicted"/>
<organism evidence="1 2">
    <name type="scientific">Elasticomyces elasticus</name>
    <dbReference type="NCBI Taxonomy" id="574655"/>
    <lineage>
        <taxon>Eukaryota</taxon>
        <taxon>Fungi</taxon>
        <taxon>Dikarya</taxon>
        <taxon>Ascomycota</taxon>
        <taxon>Pezizomycotina</taxon>
        <taxon>Dothideomycetes</taxon>
        <taxon>Dothideomycetidae</taxon>
        <taxon>Mycosphaerellales</taxon>
        <taxon>Teratosphaeriaceae</taxon>
        <taxon>Elasticomyces</taxon>
    </lineage>
</organism>
<protein>
    <submittedName>
        <fullName evidence="1">Uncharacterized protein</fullName>
    </submittedName>
</protein>
<dbReference type="AlphaFoldDB" id="A0AAN7ZKT7"/>
<dbReference type="EMBL" id="JAVRQU010000023">
    <property type="protein sequence ID" value="KAK5690790.1"/>
    <property type="molecule type" value="Genomic_DNA"/>
</dbReference>
<gene>
    <name evidence="1" type="ORF">LTR97_011951</name>
</gene>
<comment type="caution">
    <text evidence="1">The sequence shown here is derived from an EMBL/GenBank/DDBJ whole genome shotgun (WGS) entry which is preliminary data.</text>
</comment>